<name>A0ABT2YYB2_9RHOB</name>
<reference evidence="2 3" key="1">
    <citation type="submission" date="2022-10" db="EMBL/GenBank/DDBJ databases">
        <title>Defluviimonas sp. nov., isolated from ocean surface water.</title>
        <authorList>
            <person name="He W."/>
            <person name="Wang L."/>
            <person name="Zhang D.-F."/>
        </authorList>
    </citation>
    <scope>NUCLEOTIDE SEQUENCE [LARGE SCALE GENOMIC DNA]</scope>
    <source>
        <strain evidence="2 3">WL0075</strain>
    </source>
</reference>
<proteinExistence type="predicted"/>
<dbReference type="PROSITE" id="PS51257">
    <property type="entry name" value="PROKAR_LIPOPROTEIN"/>
    <property type="match status" value="1"/>
</dbReference>
<dbReference type="EMBL" id="JAOWLA010000002">
    <property type="protein sequence ID" value="MCV2863752.1"/>
    <property type="molecule type" value="Genomic_DNA"/>
</dbReference>
<dbReference type="CDD" id="cd18773">
    <property type="entry name" value="PDC1_HK_sensor"/>
    <property type="match status" value="1"/>
</dbReference>
<organism evidence="2 3">
    <name type="scientific">Albidovulum sediminicola</name>
    <dbReference type="NCBI Taxonomy" id="2984331"/>
    <lineage>
        <taxon>Bacteria</taxon>
        <taxon>Pseudomonadati</taxon>
        <taxon>Pseudomonadota</taxon>
        <taxon>Alphaproteobacteria</taxon>
        <taxon>Rhodobacterales</taxon>
        <taxon>Paracoccaceae</taxon>
        <taxon>Albidovulum</taxon>
    </lineage>
</organism>
<evidence type="ECO:0008006" key="4">
    <source>
        <dbReference type="Google" id="ProtNLM"/>
    </source>
</evidence>
<comment type="caution">
    <text evidence="2">The sequence shown here is derived from an EMBL/GenBank/DDBJ whole genome shotgun (WGS) entry which is preliminary data.</text>
</comment>
<evidence type="ECO:0000313" key="3">
    <source>
        <dbReference type="Proteomes" id="UP001652503"/>
    </source>
</evidence>
<accession>A0ABT2YYB2</accession>
<feature type="chain" id="PRO_5047175883" description="NarX-like N-terminal domain-containing protein" evidence="1">
    <location>
        <begin position="27"/>
        <end position="467"/>
    </location>
</feature>
<gene>
    <name evidence="2" type="ORF">OE647_03240</name>
</gene>
<dbReference type="RefSeq" id="WP_263720211.1">
    <property type="nucleotide sequence ID" value="NZ_JAOWLA010000002.1"/>
</dbReference>
<feature type="signal peptide" evidence="1">
    <location>
        <begin position="1"/>
        <end position="26"/>
    </location>
</feature>
<dbReference type="Proteomes" id="UP001652503">
    <property type="component" value="Unassembled WGS sequence"/>
</dbReference>
<protein>
    <recommendedName>
        <fullName evidence="4">NarX-like N-terminal domain-containing protein</fullName>
    </recommendedName>
</protein>
<evidence type="ECO:0000256" key="1">
    <source>
        <dbReference type="SAM" id="SignalP"/>
    </source>
</evidence>
<keyword evidence="1" id="KW-0732">Signal</keyword>
<evidence type="ECO:0000313" key="2">
    <source>
        <dbReference type="EMBL" id="MCV2863752.1"/>
    </source>
</evidence>
<keyword evidence="3" id="KW-1185">Reference proteome</keyword>
<sequence>MIARAGALLCSAAACTVLAGSGTALAQDALYDGGKARVKFSAKLRSLTEEVASAACRVDAKLGAGEAQEDLAVATEQFSKIVKGLRDGDTALGIPAPEKASDILRNLQAVSADWGPIEAEANTLLAGGRGAGMPVIAEKLKDLLERAIELTARTSGHYSNPQELLQTDALTLDFMARQEMFLSRMSRVMCALASGDPELGNVEELRETVDLFGRSLVALRDGFPAAGINPPRNDAVRASLDKSYQTWTGGKGVYDAVLAGAAVTPDMEAQALEMSKSLDHDLHNTITLHLISSPGQEGVYRVPLKAYVDSELSQWLTDPALIAAVKAQNAEHAALTQEDIDALDKQWRAEAKGAAGDLISTVMGRPLSKWLLEKQTGTASLVTEVFVMDDKGLNVGQSAVTSDYWQGDEAKWQETYGNGGGSMHVSEIEFDDSTGFYQTQASLPIFDPASGELIGAVTFGVSVQNLM</sequence>